<comment type="similarity">
    <text evidence="3">Belongs to the NPH3 family.</text>
</comment>
<organism evidence="8 9">
    <name type="scientific">Morella rubra</name>
    <name type="common">Chinese bayberry</name>
    <dbReference type="NCBI Taxonomy" id="262757"/>
    <lineage>
        <taxon>Eukaryota</taxon>
        <taxon>Viridiplantae</taxon>
        <taxon>Streptophyta</taxon>
        <taxon>Embryophyta</taxon>
        <taxon>Tracheophyta</taxon>
        <taxon>Spermatophyta</taxon>
        <taxon>Magnoliopsida</taxon>
        <taxon>eudicotyledons</taxon>
        <taxon>Gunneridae</taxon>
        <taxon>Pentapetalae</taxon>
        <taxon>rosids</taxon>
        <taxon>fabids</taxon>
        <taxon>Fagales</taxon>
        <taxon>Myricaceae</taxon>
        <taxon>Morella</taxon>
    </lineage>
</organism>
<feature type="domain" description="BTB" evidence="6">
    <location>
        <begin position="90"/>
        <end position="159"/>
    </location>
</feature>
<dbReference type="Gene3D" id="3.30.710.10">
    <property type="entry name" value="Potassium Channel Kv1.1, Chain A"/>
    <property type="match status" value="1"/>
</dbReference>
<evidence type="ECO:0000256" key="5">
    <source>
        <dbReference type="SAM" id="MobiDB-lite"/>
    </source>
</evidence>
<evidence type="ECO:0000313" key="8">
    <source>
        <dbReference type="EMBL" id="KAB1210250.1"/>
    </source>
</evidence>
<dbReference type="OrthoDB" id="624345at2759"/>
<feature type="compositionally biased region" description="Basic and acidic residues" evidence="5">
    <location>
        <begin position="628"/>
        <end position="639"/>
    </location>
</feature>
<dbReference type="SUPFAM" id="SSF54695">
    <property type="entry name" value="POZ domain"/>
    <property type="match status" value="1"/>
</dbReference>
<proteinExistence type="inferred from homology"/>
<reference evidence="8 9" key="1">
    <citation type="journal article" date="2019" name="Plant Biotechnol. J.">
        <title>The red bayberry genome and genetic basis of sex determination.</title>
        <authorList>
            <person name="Jia H.M."/>
            <person name="Jia H.J."/>
            <person name="Cai Q.L."/>
            <person name="Wang Y."/>
            <person name="Zhao H.B."/>
            <person name="Yang W.F."/>
            <person name="Wang G.Y."/>
            <person name="Li Y.H."/>
            <person name="Zhan D.L."/>
            <person name="Shen Y.T."/>
            <person name="Niu Q.F."/>
            <person name="Chang L."/>
            <person name="Qiu J."/>
            <person name="Zhao L."/>
            <person name="Xie H.B."/>
            <person name="Fu W.Y."/>
            <person name="Jin J."/>
            <person name="Li X.W."/>
            <person name="Jiao Y."/>
            <person name="Zhou C.C."/>
            <person name="Tu T."/>
            <person name="Chai C.Y."/>
            <person name="Gao J.L."/>
            <person name="Fan L.J."/>
            <person name="van de Weg E."/>
            <person name="Wang J.Y."/>
            <person name="Gao Z.S."/>
        </authorList>
    </citation>
    <scope>NUCLEOTIDE SEQUENCE [LARGE SCALE GENOMIC DNA]</scope>
    <source>
        <tissue evidence="8">Leaves</tissue>
    </source>
</reference>
<evidence type="ECO:0000256" key="2">
    <source>
        <dbReference type="ARBA" id="ARBA00022786"/>
    </source>
</evidence>
<dbReference type="PROSITE" id="PS50097">
    <property type="entry name" value="BTB"/>
    <property type="match status" value="1"/>
</dbReference>
<dbReference type="Proteomes" id="UP000516437">
    <property type="component" value="Chromosome 6"/>
</dbReference>
<dbReference type="GO" id="GO:0016567">
    <property type="term" value="P:protein ubiquitination"/>
    <property type="evidence" value="ECO:0007669"/>
    <property type="project" value="UniProtKB-UniPathway"/>
</dbReference>
<feature type="domain" description="NPH3" evidence="7">
    <location>
        <begin position="247"/>
        <end position="543"/>
    </location>
</feature>
<dbReference type="PANTHER" id="PTHR32370">
    <property type="entry name" value="OS12G0117600 PROTEIN"/>
    <property type="match status" value="1"/>
</dbReference>
<name>A0A6A1VGQ5_9ROSI</name>
<keyword evidence="2" id="KW-0833">Ubl conjugation pathway</keyword>
<evidence type="ECO:0000256" key="4">
    <source>
        <dbReference type="SAM" id="Coils"/>
    </source>
</evidence>
<accession>A0A6A1VGQ5</accession>
<dbReference type="InterPro" id="IPR043454">
    <property type="entry name" value="NPH3/RPT2-like"/>
</dbReference>
<dbReference type="InterPro" id="IPR027356">
    <property type="entry name" value="NPH3_dom"/>
</dbReference>
<dbReference type="Pfam" id="PF00651">
    <property type="entry name" value="BTB"/>
    <property type="match status" value="1"/>
</dbReference>
<comment type="caution">
    <text evidence="8">The sequence shown here is derived from an EMBL/GenBank/DDBJ whole genome shotgun (WGS) entry which is preliminary data.</text>
</comment>
<keyword evidence="4" id="KW-0175">Coiled coil</keyword>
<dbReference type="UniPathway" id="UPA00143"/>
<keyword evidence="9" id="KW-1185">Reference proteome</keyword>
<dbReference type="PROSITE" id="PS51649">
    <property type="entry name" value="NPH3"/>
    <property type="match status" value="1"/>
</dbReference>
<gene>
    <name evidence="8" type="ORF">CJ030_MR6G013355</name>
</gene>
<evidence type="ECO:0000256" key="1">
    <source>
        <dbReference type="ARBA" id="ARBA00004906"/>
    </source>
</evidence>
<feature type="compositionally biased region" description="Polar residues" evidence="5">
    <location>
        <begin position="557"/>
        <end position="568"/>
    </location>
</feature>
<evidence type="ECO:0000313" key="9">
    <source>
        <dbReference type="Proteomes" id="UP000516437"/>
    </source>
</evidence>
<feature type="coiled-coil region" evidence="4">
    <location>
        <begin position="573"/>
        <end position="607"/>
    </location>
</feature>
<dbReference type="EMBL" id="RXIC02000024">
    <property type="protein sequence ID" value="KAB1210250.1"/>
    <property type="molecule type" value="Genomic_DNA"/>
</dbReference>
<dbReference type="InterPro" id="IPR000210">
    <property type="entry name" value="BTB/POZ_dom"/>
</dbReference>
<dbReference type="Pfam" id="PF03000">
    <property type="entry name" value="NPH3"/>
    <property type="match status" value="1"/>
</dbReference>
<protein>
    <submittedName>
        <fullName evidence="8">Putative BTB/POZ domain-containing protein DOT3</fullName>
    </submittedName>
</protein>
<comment type="pathway">
    <text evidence="1">Protein modification; protein ubiquitination.</text>
</comment>
<feature type="region of interest" description="Disordered" evidence="5">
    <location>
        <begin position="546"/>
        <end position="568"/>
    </location>
</feature>
<dbReference type="AlphaFoldDB" id="A0A6A1VGQ5"/>
<evidence type="ECO:0000259" key="6">
    <source>
        <dbReference type="PROSITE" id="PS50097"/>
    </source>
</evidence>
<sequence>MDNPPTLVMVLLFQPHTHFSGIYVDHAPYSPMPLYLAKCIVPRTMPASNKRLTVMKPLQAIETQGPRSDSGCAADQFMTKASCISSPIPTDLSIRVQEKTFNVHKYPLVSKCGYMHRVELLPSISNLGYDLKLENFPGGSETFTSVLKFCYGLPVDLNSNNIAPLRCAAEFLEMTEEFDDGNLITKTEAFLTFVVLSSWNDTISVLKSCETLSSWAENLQIVRRCCDSIAWKAPKELSTGDAVNEDGWWLDDVAALHIDHFVRIMTAIRAKGTKPDIIGKCIMLYADRWLPGMDTELGGLRGYGHGKNELQLSIYSGREEEGIAQSKEQKTIIESLVSILPPQQEAVSCKFLTKMLRMAMLYSATPALISELEKRVGMMLEDANVNDLLIPSYKNANQVKLMNSPEKCTMHDLDVVKRIVEYFLMHEEQRQQQQQQKCGKCNISKLFDNYLAEIARDPNLSVTTFQVLADSLPENARPCDDGLYRAIDTYLKTHPSLPEHDRRRLCKIMNCEKLSLDACMHAAQNDRLPLRTVVQVLFSEQVKMREAMQEKEPAPTGDNSEQEGNQSSTDMEIKALRAELEIVKKEMAELQSDYSELQREYEKLSNKQKNVSGWSFSWRKIKNSFHTKVDGDEIGDGRQRSNSFKRRLSIA</sequence>
<dbReference type="InterPro" id="IPR011333">
    <property type="entry name" value="SKP1/BTB/POZ_sf"/>
</dbReference>
<feature type="region of interest" description="Disordered" evidence="5">
    <location>
        <begin position="628"/>
        <end position="651"/>
    </location>
</feature>
<evidence type="ECO:0000259" key="7">
    <source>
        <dbReference type="PROSITE" id="PS51649"/>
    </source>
</evidence>
<evidence type="ECO:0000256" key="3">
    <source>
        <dbReference type="PROSITE-ProRule" id="PRU00982"/>
    </source>
</evidence>